<evidence type="ECO:0000313" key="1">
    <source>
        <dbReference type="EMBL" id="EEC98291.1"/>
    </source>
</evidence>
<accession>B7B5R0</accession>
<dbReference type="HOGENOM" id="CLU_3203051_0_0_10"/>
<name>B7B5R0_9BACT</name>
<reference evidence="1 2" key="1">
    <citation type="submission" date="2008-10" db="EMBL/GenBank/DDBJ databases">
        <title>Draft genome sequence of Parabacteroides johnsonii (DSM 18315).</title>
        <authorList>
            <person name="Sudarsanam P."/>
            <person name="Ley R."/>
            <person name="Guruge J."/>
            <person name="Turnbaugh P.J."/>
            <person name="Mahowald M."/>
            <person name="Liep D."/>
            <person name="Gordon J."/>
        </authorList>
    </citation>
    <scope>NUCLEOTIDE SEQUENCE [LARGE SCALE GENOMIC DNA]</scope>
    <source>
        <strain evidence="1 2">DSM 18315</strain>
    </source>
</reference>
<gene>
    <name evidence="1" type="ORF">PRABACTJOHN_00355</name>
</gene>
<organism evidence="1 2">
    <name type="scientific">Parabacteroides johnsonii DSM 18315</name>
    <dbReference type="NCBI Taxonomy" id="537006"/>
    <lineage>
        <taxon>Bacteria</taxon>
        <taxon>Pseudomonadati</taxon>
        <taxon>Bacteroidota</taxon>
        <taxon>Bacteroidia</taxon>
        <taxon>Bacteroidales</taxon>
        <taxon>Tannerellaceae</taxon>
        <taxon>Parabacteroides</taxon>
    </lineage>
</organism>
<dbReference type="Proteomes" id="UP000005510">
    <property type="component" value="Unassembled WGS sequence"/>
</dbReference>
<sequence length="45" mass="5313">MGYKIKFYALLFRFGPMGILENNTIRSGMTISYGSFIQKEEWFVK</sequence>
<protein>
    <submittedName>
        <fullName evidence="1">Uncharacterized protein</fullName>
    </submittedName>
</protein>
<proteinExistence type="predicted"/>
<comment type="caution">
    <text evidence="1">The sequence shown here is derived from an EMBL/GenBank/DDBJ whole genome shotgun (WGS) entry which is preliminary data.</text>
</comment>
<reference evidence="1 2" key="2">
    <citation type="submission" date="2008-10" db="EMBL/GenBank/DDBJ databases">
        <authorList>
            <person name="Fulton L."/>
            <person name="Clifton S."/>
            <person name="Fulton B."/>
            <person name="Xu J."/>
            <person name="Minx P."/>
            <person name="Pepin K.H."/>
            <person name="Johnson M."/>
            <person name="Bhonagiri V."/>
            <person name="Nash W.E."/>
            <person name="Mardis E.R."/>
            <person name="Wilson R.K."/>
        </authorList>
    </citation>
    <scope>NUCLEOTIDE SEQUENCE [LARGE SCALE GENOMIC DNA]</scope>
    <source>
        <strain evidence="1 2">DSM 18315</strain>
    </source>
</reference>
<evidence type="ECO:0000313" key="2">
    <source>
        <dbReference type="Proteomes" id="UP000005510"/>
    </source>
</evidence>
<dbReference type="STRING" id="537006.PRABACTJOHN_00355"/>
<dbReference type="AlphaFoldDB" id="B7B5R0"/>
<dbReference type="EMBL" id="ABYH01000031">
    <property type="protein sequence ID" value="EEC98291.1"/>
    <property type="molecule type" value="Genomic_DNA"/>
</dbReference>